<comment type="caution">
    <text evidence="1">The sequence shown here is derived from an EMBL/GenBank/DDBJ whole genome shotgun (WGS) entry which is preliminary data.</text>
</comment>
<proteinExistence type="predicted"/>
<organism evidence="1 2">
    <name type="scientific">Volucribacter amazonae</name>
    <dbReference type="NCBI Taxonomy" id="256731"/>
    <lineage>
        <taxon>Bacteria</taxon>
        <taxon>Pseudomonadati</taxon>
        <taxon>Pseudomonadota</taxon>
        <taxon>Gammaproteobacteria</taxon>
        <taxon>Pasteurellales</taxon>
        <taxon>Pasteurellaceae</taxon>
        <taxon>Volucribacter</taxon>
    </lineage>
</organism>
<accession>A0A9X4P9B5</accession>
<name>A0A9X4P9B5_9PAST</name>
<dbReference type="Proteomes" id="UP001155500">
    <property type="component" value="Unassembled WGS sequence"/>
</dbReference>
<gene>
    <name evidence="1" type="ORF">A6A20_00410</name>
</gene>
<protein>
    <submittedName>
        <fullName evidence="1">Uncharacterized protein</fullName>
    </submittedName>
</protein>
<sequence length="62" mass="7767">MLYYRRDICWDQSNYNDFYHYSIKEDYIDFFHYDIIPLNPSLLNRIDAKIIQWLANTFYSTE</sequence>
<dbReference type="RefSeq" id="WP_279571624.1">
    <property type="nucleotide sequence ID" value="NZ_LWID01000001.1"/>
</dbReference>
<dbReference type="EMBL" id="LWID01000001">
    <property type="protein sequence ID" value="MDG6894127.1"/>
    <property type="molecule type" value="Genomic_DNA"/>
</dbReference>
<keyword evidence="2" id="KW-1185">Reference proteome</keyword>
<evidence type="ECO:0000313" key="2">
    <source>
        <dbReference type="Proteomes" id="UP001155500"/>
    </source>
</evidence>
<reference evidence="1" key="1">
    <citation type="submission" date="2016-03" db="EMBL/GenBank/DDBJ databases">
        <title>Co-evolution between Pasteurellaceae and their hosts.</title>
        <authorList>
            <person name="Hansen M.J."/>
            <person name="Bojesen A.M."/>
            <person name="Planet P."/>
        </authorList>
    </citation>
    <scope>NUCLEOTIDE SEQUENCE</scope>
    <source>
        <strain evidence="1">146/S8/89</strain>
    </source>
</reference>
<evidence type="ECO:0000313" key="1">
    <source>
        <dbReference type="EMBL" id="MDG6894127.1"/>
    </source>
</evidence>
<dbReference type="AlphaFoldDB" id="A0A9X4P9B5"/>